<dbReference type="EMBL" id="KN880437">
    <property type="protein sequence ID" value="KIY73263.1"/>
    <property type="molecule type" value="Genomic_DNA"/>
</dbReference>
<keyword evidence="2" id="KW-1185">Reference proteome</keyword>
<protein>
    <recommendedName>
        <fullName evidence="3">Malate dehydrogenase</fullName>
    </recommendedName>
</protein>
<gene>
    <name evidence="1" type="ORF">CYLTODRAFT_440074</name>
</gene>
<evidence type="ECO:0000313" key="2">
    <source>
        <dbReference type="Proteomes" id="UP000054007"/>
    </source>
</evidence>
<sequence>MATRLSFRFPWFMTRVGRVIPLQKDVGVFDYHIASLFPRSLTCTLFPRVCSTQSTSFSNNTQTMLPFITVTALFSLAFAAPSSQHGGFGGPGRFDSNGSCNASAAVLPASSLPAPTGPFKYVGLGIGTQNYTCSDSGAYTSAGAIATVYDLACKVGTPEFDTVQDTAMDIWTSASDPDTVARDVNLACSSKLDHHFFIPSASGISPKWDFGSAGFVVAAKDNNTAAPTGTQDVDWLYLHGVDGDLATKIYRVNTKEGQPPASCNASSGSITVKYTSKYFFV</sequence>
<dbReference type="InterPro" id="IPR021851">
    <property type="entry name" value="DUF3455"/>
</dbReference>
<proteinExistence type="predicted"/>
<dbReference type="PANTHER" id="PTHR35567:SF1">
    <property type="entry name" value="CONSERVED FUNGAL PROTEIN (AFU_ORTHOLOGUE AFUA_1G14230)"/>
    <property type="match status" value="1"/>
</dbReference>
<dbReference type="PANTHER" id="PTHR35567">
    <property type="entry name" value="MALATE DEHYDROGENASE (AFU_ORTHOLOGUE AFUA_2G13800)"/>
    <property type="match status" value="1"/>
</dbReference>
<organism evidence="1 2">
    <name type="scientific">Cylindrobasidium torrendii FP15055 ss-10</name>
    <dbReference type="NCBI Taxonomy" id="1314674"/>
    <lineage>
        <taxon>Eukaryota</taxon>
        <taxon>Fungi</taxon>
        <taxon>Dikarya</taxon>
        <taxon>Basidiomycota</taxon>
        <taxon>Agaricomycotina</taxon>
        <taxon>Agaricomycetes</taxon>
        <taxon>Agaricomycetidae</taxon>
        <taxon>Agaricales</taxon>
        <taxon>Marasmiineae</taxon>
        <taxon>Physalacriaceae</taxon>
        <taxon>Cylindrobasidium</taxon>
    </lineage>
</organism>
<dbReference type="Pfam" id="PF11937">
    <property type="entry name" value="DUF3455"/>
    <property type="match status" value="1"/>
</dbReference>
<evidence type="ECO:0008006" key="3">
    <source>
        <dbReference type="Google" id="ProtNLM"/>
    </source>
</evidence>
<dbReference type="OrthoDB" id="1859733at2759"/>
<dbReference type="AlphaFoldDB" id="A0A0D7BRW1"/>
<reference evidence="1 2" key="1">
    <citation type="journal article" date="2015" name="Fungal Genet. Biol.">
        <title>Evolution of novel wood decay mechanisms in Agaricales revealed by the genome sequences of Fistulina hepatica and Cylindrobasidium torrendii.</title>
        <authorList>
            <person name="Floudas D."/>
            <person name="Held B.W."/>
            <person name="Riley R."/>
            <person name="Nagy L.G."/>
            <person name="Koehler G."/>
            <person name="Ransdell A.S."/>
            <person name="Younus H."/>
            <person name="Chow J."/>
            <person name="Chiniquy J."/>
            <person name="Lipzen A."/>
            <person name="Tritt A."/>
            <person name="Sun H."/>
            <person name="Haridas S."/>
            <person name="LaButti K."/>
            <person name="Ohm R.A."/>
            <person name="Kues U."/>
            <person name="Blanchette R.A."/>
            <person name="Grigoriev I.V."/>
            <person name="Minto R.E."/>
            <person name="Hibbett D.S."/>
        </authorList>
    </citation>
    <scope>NUCLEOTIDE SEQUENCE [LARGE SCALE GENOMIC DNA]</scope>
    <source>
        <strain evidence="1 2">FP15055 ss-10</strain>
    </source>
</reference>
<accession>A0A0D7BRW1</accession>
<evidence type="ECO:0000313" key="1">
    <source>
        <dbReference type="EMBL" id="KIY73263.1"/>
    </source>
</evidence>
<dbReference type="Proteomes" id="UP000054007">
    <property type="component" value="Unassembled WGS sequence"/>
</dbReference>
<name>A0A0D7BRW1_9AGAR</name>